<reference evidence="3 4" key="1">
    <citation type="submission" date="2024-09" db="EMBL/GenBank/DDBJ databases">
        <title>Laminarin stimulates single cell rates of sulfate reduction while oxygen inhibits transcriptomic activity in coastal marine sediment.</title>
        <authorList>
            <person name="Lindsay M."/>
            <person name="Orcutt B."/>
            <person name="Emerson D."/>
            <person name="Stepanauskas R."/>
            <person name="D'Angelo T."/>
        </authorList>
    </citation>
    <scope>NUCLEOTIDE SEQUENCE [LARGE SCALE GENOMIC DNA]</scope>
    <source>
        <strain evidence="3">SAG AM-311-K15</strain>
    </source>
</reference>
<dbReference type="InterPro" id="IPR013216">
    <property type="entry name" value="Methyltransf_11"/>
</dbReference>
<dbReference type="InterPro" id="IPR050447">
    <property type="entry name" value="Erg6_SMT_methyltransf"/>
</dbReference>
<evidence type="ECO:0000313" key="4">
    <source>
        <dbReference type="Proteomes" id="UP001594351"/>
    </source>
</evidence>
<evidence type="ECO:0000313" key="3">
    <source>
        <dbReference type="EMBL" id="MFC1851194.1"/>
    </source>
</evidence>
<dbReference type="InterPro" id="IPR029063">
    <property type="entry name" value="SAM-dependent_MTases_sf"/>
</dbReference>
<organism evidence="3 4">
    <name type="scientific">candidate division CSSED10-310 bacterium</name>
    <dbReference type="NCBI Taxonomy" id="2855610"/>
    <lineage>
        <taxon>Bacteria</taxon>
        <taxon>Bacteria division CSSED10-310</taxon>
    </lineage>
</organism>
<gene>
    <name evidence="3" type="ORF">ACFL27_13445</name>
</gene>
<keyword evidence="3" id="KW-0489">Methyltransferase</keyword>
<keyword evidence="1" id="KW-0808">Transferase</keyword>
<dbReference type="GO" id="GO:0008168">
    <property type="term" value="F:methyltransferase activity"/>
    <property type="evidence" value="ECO:0007669"/>
    <property type="project" value="UniProtKB-KW"/>
</dbReference>
<dbReference type="Pfam" id="PF08241">
    <property type="entry name" value="Methyltransf_11"/>
    <property type="match status" value="1"/>
</dbReference>
<keyword evidence="4" id="KW-1185">Reference proteome</keyword>
<dbReference type="PANTHER" id="PTHR44068">
    <property type="entry name" value="ZGC:194242"/>
    <property type="match status" value="1"/>
</dbReference>
<evidence type="ECO:0000256" key="1">
    <source>
        <dbReference type="ARBA" id="ARBA00022679"/>
    </source>
</evidence>
<sequence length="222" mass="25142">MVFQNFKDPYSFCEALMYDFLIASAVASFIDDVQARFVERIPARAKVLDVGCGGGQNASNLLNLHSAIHLTGLDLSFNQIKRARKRLQKFKMRNFCVQGSALNLPFEAAGFDVVYSIASLKHWPHQDQGLKECHRVLRPGGFLLIIEADRACSLPDTQRFVERWNIPFFLRPLAVLFFRAYVAGQSLDLLEARTLWGNLAFQEAEVEKLPNTPALIMFGEKM</sequence>
<dbReference type="PANTHER" id="PTHR44068:SF11">
    <property type="entry name" value="GERANYL DIPHOSPHATE 2-C-METHYLTRANSFERASE"/>
    <property type="match status" value="1"/>
</dbReference>
<dbReference type="Proteomes" id="UP001594351">
    <property type="component" value="Unassembled WGS sequence"/>
</dbReference>
<dbReference type="GO" id="GO:0032259">
    <property type="term" value="P:methylation"/>
    <property type="evidence" value="ECO:0007669"/>
    <property type="project" value="UniProtKB-KW"/>
</dbReference>
<dbReference type="SUPFAM" id="SSF53335">
    <property type="entry name" value="S-adenosyl-L-methionine-dependent methyltransferases"/>
    <property type="match status" value="1"/>
</dbReference>
<feature type="domain" description="Methyltransferase type 11" evidence="2">
    <location>
        <begin position="48"/>
        <end position="145"/>
    </location>
</feature>
<comment type="caution">
    <text evidence="3">The sequence shown here is derived from an EMBL/GenBank/DDBJ whole genome shotgun (WGS) entry which is preliminary data.</text>
</comment>
<evidence type="ECO:0000259" key="2">
    <source>
        <dbReference type="Pfam" id="PF08241"/>
    </source>
</evidence>
<dbReference type="EMBL" id="JBHPBY010000163">
    <property type="protein sequence ID" value="MFC1851194.1"/>
    <property type="molecule type" value="Genomic_DNA"/>
</dbReference>
<accession>A0ABV6YYC7</accession>
<proteinExistence type="predicted"/>
<name>A0ABV6YYC7_UNCC1</name>
<protein>
    <submittedName>
        <fullName evidence="3">Methyltransferase domain-containing protein</fullName>
    </submittedName>
</protein>
<dbReference type="CDD" id="cd02440">
    <property type="entry name" value="AdoMet_MTases"/>
    <property type="match status" value="1"/>
</dbReference>
<dbReference type="Gene3D" id="3.40.50.150">
    <property type="entry name" value="Vaccinia Virus protein VP39"/>
    <property type="match status" value="1"/>
</dbReference>